<evidence type="ECO:0000259" key="3">
    <source>
        <dbReference type="PROSITE" id="PS01031"/>
    </source>
</evidence>
<sequence>MFLLLSSSISTDIYHVASRFYLYLIITNYVLSFTQKLFKLHVTKVNQVNNDLLIPICLQEIMALVSRSIFRNWWDDIDRYHHEMEEHFRRLNLHDDLWRMPSLRDRFRPWRDVFENLESEIGGWATVEHDADKYRIVVDVQQFTPEEVTVRTNDKYITVEAKHHERKDRYGYVSRQFIRSYLLPPNYDIGHVKPSLSSDGILTITAPKLALPAPGERFVPIIRRTYWPAIKAK</sequence>
<dbReference type="STRING" id="64791.A0A151X3V1"/>
<organism evidence="4 5">
    <name type="scientific">Mycetomoellerius zeteki</name>
    <dbReference type="NCBI Taxonomy" id="64791"/>
    <lineage>
        <taxon>Eukaryota</taxon>
        <taxon>Metazoa</taxon>
        <taxon>Ecdysozoa</taxon>
        <taxon>Arthropoda</taxon>
        <taxon>Hexapoda</taxon>
        <taxon>Insecta</taxon>
        <taxon>Pterygota</taxon>
        <taxon>Neoptera</taxon>
        <taxon>Endopterygota</taxon>
        <taxon>Hymenoptera</taxon>
        <taxon>Apocrita</taxon>
        <taxon>Aculeata</taxon>
        <taxon>Formicoidea</taxon>
        <taxon>Formicidae</taxon>
        <taxon>Myrmicinae</taxon>
        <taxon>Mycetomoellerius</taxon>
    </lineage>
</organism>
<dbReference type="GO" id="GO:0005737">
    <property type="term" value="C:cytoplasm"/>
    <property type="evidence" value="ECO:0007669"/>
    <property type="project" value="TreeGrafter"/>
</dbReference>
<dbReference type="GO" id="GO:0042026">
    <property type="term" value="P:protein refolding"/>
    <property type="evidence" value="ECO:0007669"/>
    <property type="project" value="TreeGrafter"/>
</dbReference>
<keyword evidence="5" id="KW-1185">Reference proteome</keyword>
<name>A0A151X3V1_9HYME</name>
<dbReference type="PANTHER" id="PTHR45640">
    <property type="entry name" value="HEAT SHOCK PROTEIN HSP-12.2-RELATED"/>
    <property type="match status" value="1"/>
</dbReference>
<evidence type="ECO:0000256" key="1">
    <source>
        <dbReference type="PROSITE-ProRule" id="PRU00285"/>
    </source>
</evidence>
<dbReference type="InterPro" id="IPR002068">
    <property type="entry name" value="A-crystallin/Hsp20_dom"/>
</dbReference>
<dbReference type="AlphaFoldDB" id="A0A151X3V1"/>
<dbReference type="EMBL" id="KQ982562">
    <property type="protein sequence ID" value="KYQ54954.1"/>
    <property type="molecule type" value="Genomic_DNA"/>
</dbReference>
<proteinExistence type="inferred from homology"/>
<dbReference type="InterPro" id="IPR008978">
    <property type="entry name" value="HSP20-like_chaperone"/>
</dbReference>
<accession>A0A151X3V1</accession>
<dbReference type="PRINTS" id="PR00299">
    <property type="entry name" value="ACRYSTALLIN"/>
</dbReference>
<reference evidence="4 5" key="1">
    <citation type="submission" date="2015-09" db="EMBL/GenBank/DDBJ databases">
        <title>Trachymyrmex zeteki WGS genome.</title>
        <authorList>
            <person name="Nygaard S."/>
            <person name="Hu H."/>
            <person name="Boomsma J."/>
            <person name="Zhang G."/>
        </authorList>
    </citation>
    <scope>NUCLEOTIDE SEQUENCE [LARGE SCALE GENOMIC DNA]</scope>
    <source>
        <strain evidence="4">Tzet28-1</strain>
        <tissue evidence="4">Whole body</tissue>
    </source>
</reference>
<dbReference type="GO" id="GO:0005634">
    <property type="term" value="C:nucleus"/>
    <property type="evidence" value="ECO:0007669"/>
    <property type="project" value="TreeGrafter"/>
</dbReference>
<gene>
    <name evidence="4" type="ORF">ALC60_06296</name>
</gene>
<evidence type="ECO:0000256" key="2">
    <source>
        <dbReference type="RuleBase" id="RU003616"/>
    </source>
</evidence>
<dbReference type="GO" id="GO:0051082">
    <property type="term" value="F:unfolded protein binding"/>
    <property type="evidence" value="ECO:0007669"/>
    <property type="project" value="TreeGrafter"/>
</dbReference>
<evidence type="ECO:0000313" key="5">
    <source>
        <dbReference type="Proteomes" id="UP000075809"/>
    </source>
</evidence>
<dbReference type="InterPro" id="IPR001436">
    <property type="entry name" value="Alpha-crystallin/sHSP_animal"/>
</dbReference>
<protein>
    <submittedName>
        <fullName evidence="4">Protein lethal(2)essential for life</fullName>
    </submittedName>
</protein>
<dbReference type="PROSITE" id="PS01031">
    <property type="entry name" value="SHSP"/>
    <property type="match status" value="1"/>
</dbReference>
<dbReference type="Pfam" id="PF00011">
    <property type="entry name" value="HSP20"/>
    <property type="match status" value="1"/>
</dbReference>
<dbReference type="Proteomes" id="UP000075809">
    <property type="component" value="Unassembled WGS sequence"/>
</dbReference>
<dbReference type="SUPFAM" id="SSF49764">
    <property type="entry name" value="HSP20-like chaperones"/>
    <property type="match status" value="1"/>
</dbReference>
<evidence type="ECO:0000313" key="4">
    <source>
        <dbReference type="EMBL" id="KYQ54954.1"/>
    </source>
</evidence>
<dbReference type="GO" id="GO:0009408">
    <property type="term" value="P:response to heat"/>
    <property type="evidence" value="ECO:0007669"/>
    <property type="project" value="TreeGrafter"/>
</dbReference>
<dbReference type="CDD" id="cd06526">
    <property type="entry name" value="metazoan_ACD"/>
    <property type="match status" value="1"/>
</dbReference>
<dbReference type="PANTHER" id="PTHR45640:SF34">
    <property type="entry name" value="PROTEIN LETHAL(2)ESSENTIAL FOR LIFE"/>
    <property type="match status" value="1"/>
</dbReference>
<dbReference type="Gene3D" id="2.60.40.790">
    <property type="match status" value="1"/>
</dbReference>
<feature type="domain" description="SHSP" evidence="3">
    <location>
        <begin position="116"/>
        <end position="224"/>
    </location>
</feature>
<comment type="similarity">
    <text evidence="1 2">Belongs to the small heat shock protein (HSP20) family.</text>
</comment>